<gene>
    <name evidence="3" type="ORF">BCR21_14245</name>
</gene>
<evidence type="ECO:0000256" key="1">
    <source>
        <dbReference type="SAM" id="SignalP"/>
    </source>
</evidence>
<evidence type="ECO:0000313" key="3">
    <source>
        <dbReference type="EMBL" id="OEG09509.1"/>
    </source>
</evidence>
<name>A0A1E5G9Y9_9ENTE</name>
<sequence length="237" mass="24998">MKKTTELLTVALITGAVLYAPQAMFAEETGIKAVDSKNTVNFKSGEGEITTPVDPTDPTNPIVPSPIDITDPDNQGTGNQGPLSIDYASNIKFGEQKIAGKDMVYSAVNKDPFIQVTDTRGTGAGWHVSATATPFQNEDKTKTLKGAELSFKAGQVKATSDNSVSTAPTASDVVFSNTDAKLVLNAKAGEGRGTWLNVWSATGEKNENVQLKVLAGSADANTEYQATISWELADAPK</sequence>
<reference evidence="4" key="1">
    <citation type="submission" date="2016-09" db="EMBL/GenBank/DDBJ databases">
        <authorList>
            <person name="Gulvik C.A."/>
        </authorList>
    </citation>
    <scope>NUCLEOTIDE SEQUENCE [LARGE SCALE GENOMIC DNA]</scope>
    <source>
        <strain evidence="4">DSM 23328</strain>
    </source>
</reference>
<dbReference type="EMBL" id="MIJZ01000016">
    <property type="protein sequence ID" value="OEG09509.1"/>
    <property type="molecule type" value="Genomic_DNA"/>
</dbReference>
<dbReference type="RefSeq" id="WP_069647187.1">
    <property type="nucleotide sequence ID" value="NZ_MIJZ01000016.1"/>
</dbReference>
<accession>A0A1E5G9Y9</accession>
<proteinExistence type="predicted"/>
<keyword evidence="1" id="KW-0732">Signal</keyword>
<dbReference type="STRING" id="903984.BCR21_14245"/>
<keyword evidence="4" id="KW-1185">Reference proteome</keyword>
<feature type="signal peptide" evidence="1">
    <location>
        <begin position="1"/>
        <end position="26"/>
    </location>
</feature>
<organism evidence="3 4">
    <name type="scientific">Enterococcus ureasiticus</name>
    <dbReference type="NCBI Taxonomy" id="903984"/>
    <lineage>
        <taxon>Bacteria</taxon>
        <taxon>Bacillati</taxon>
        <taxon>Bacillota</taxon>
        <taxon>Bacilli</taxon>
        <taxon>Lactobacillales</taxon>
        <taxon>Enterococcaceae</taxon>
        <taxon>Enterococcus</taxon>
    </lineage>
</organism>
<evidence type="ECO:0000313" key="4">
    <source>
        <dbReference type="Proteomes" id="UP000094068"/>
    </source>
</evidence>
<protein>
    <submittedName>
        <fullName evidence="3">Cell surface protein</fullName>
    </submittedName>
</protein>
<dbReference type="Proteomes" id="UP000094068">
    <property type="component" value="Unassembled WGS sequence"/>
</dbReference>
<comment type="caution">
    <text evidence="3">The sequence shown here is derived from an EMBL/GenBank/DDBJ whole genome shotgun (WGS) entry which is preliminary data.</text>
</comment>
<feature type="chain" id="PRO_5009177182" evidence="1">
    <location>
        <begin position="27"/>
        <end position="237"/>
    </location>
</feature>
<dbReference type="OrthoDB" id="2356942at2"/>
<evidence type="ECO:0000259" key="2">
    <source>
        <dbReference type="Pfam" id="PF13731"/>
    </source>
</evidence>
<feature type="domain" description="WxL" evidence="2">
    <location>
        <begin position="33"/>
        <end position="236"/>
    </location>
</feature>
<dbReference type="InterPro" id="IPR027994">
    <property type="entry name" value="WxL_dom"/>
</dbReference>
<dbReference type="AlphaFoldDB" id="A0A1E5G9Y9"/>
<dbReference type="Pfam" id="PF13731">
    <property type="entry name" value="WxL"/>
    <property type="match status" value="1"/>
</dbReference>